<dbReference type="AlphaFoldDB" id="A0A381QLW1"/>
<evidence type="ECO:0008006" key="3">
    <source>
        <dbReference type="Google" id="ProtNLM"/>
    </source>
</evidence>
<gene>
    <name evidence="2" type="ORF">METZ01_LOCUS32894</name>
</gene>
<feature type="transmembrane region" description="Helical" evidence="1">
    <location>
        <begin position="75"/>
        <end position="96"/>
    </location>
</feature>
<protein>
    <recommendedName>
        <fullName evidence="3">DUF998 domain-containing protein</fullName>
    </recommendedName>
</protein>
<evidence type="ECO:0000256" key="1">
    <source>
        <dbReference type="SAM" id="Phobius"/>
    </source>
</evidence>
<feature type="transmembrane region" description="Helical" evidence="1">
    <location>
        <begin position="108"/>
        <end position="129"/>
    </location>
</feature>
<feature type="transmembrane region" description="Helical" evidence="1">
    <location>
        <begin position="136"/>
        <end position="155"/>
    </location>
</feature>
<organism evidence="2">
    <name type="scientific">marine metagenome</name>
    <dbReference type="NCBI Taxonomy" id="408172"/>
    <lineage>
        <taxon>unclassified sequences</taxon>
        <taxon>metagenomes</taxon>
        <taxon>ecological metagenomes</taxon>
    </lineage>
</organism>
<feature type="transmembrane region" description="Helical" evidence="1">
    <location>
        <begin position="42"/>
        <end position="63"/>
    </location>
</feature>
<accession>A0A381QLW1</accession>
<feature type="transmembrane region" description="Helical" evidence="1">
    <location>
        <begin position="175"/>
        <end position="194"/>
    </location>
</feature>
<reference evidence="2" key="1">
    <citation type="submission" date="2018-05" db="EMBL/GenBank/DDBJ databases">
        <authorList>
            <person name="Lanie J.A."/>
            <person name="Ng W.-L."/>
            <person name="Kazmierczak K.M."/>
            <person name="Andrzejewski T.M."/>
            <person name="Davidsen T.M."/>
            <person name="Wayne K.J."/>
            <person name="Tettelin H."/>
            <person name="Glass J.I."/>
            <person name="Rusch D."/>
            <person name="Podicherti R."/>
            <person name="Tsui H.-C.T."/>
            <person name="Winkler M.E."/>
        </authorList>
    </citation>
    <scope>NUCLEOTIDE SEQUENCE</scope>
</reference>
<sequence>MVSYNGGNTINHHGIGYSFSLNFLSDLGRASGYAGQDNSLSFYSFNLSLAIIGIAFFAYFLFLPSLHNLNPRSFFFSRIGSFFGCFASICFAGVGLTPADTLKDIHIFFANWVFRSMSLAVLFYVLTFIYLNKDNLYLSLLFLLSGIVILTHIVIADIDLAVYMSNPHYARVLSQKAAVIAMIFMVPLMAIINLRQLRDRTIYLRIFG</sequence>
<keyword evidence="1" id="KW-0812">Transmembrane</keyword>
<keyword evidence="1" id="KW-1133">Transmembrane helix</keyword>
<proteinExistence type="predicted"/>
<evidence type="ECO:0000313" key="2">
    <source>
        <dbReference type="EMBL" id="SUZ80040.1"/>
    </source>
</evidence>
<keyword evidence="1" id="KW-0472">Membrane</keyword>
<name>A0A381QLW1_9ZZZZ</name>
<dbReference type="EMBL" id="UINC01001412">
    <property type="protein sequence ID" value="SUZ80040.1"/>
    <property type="molecule type" value="Genomic_DNA"/>
</dbReference>